<organism evidence="2 3">
    <name type="scientific">Pseudoteredinibacter isoporae</name>
    <dbReference type="NCBI Taxonomy" id="570281"/>
    <lineage>
        <taxon>Bacteria</taxon>
        <taxon>Pseudomonadati</taxon>
        <taxon>Pseudomonadota</taxon>
        <taxon>Gammaproteobacteria</taxon>
        <taxon>Cellvibrionales</taxon>
        <taxon>Cellvibrionaceae</taxon>
        <taxon>Pseudoteredinibacter</taxon>
    </lineage>
</organism>
<protein>
    <submittedName>
        <fullName evidence="2">Uncharacterized protein</fullName>
    </submittedName>
</protein>
<keyword evidence="1" id="KW-0472">Membrane</keyword>
<evidence type="ECO:0000313" key="3">
    <source>
        <dbReference type="Proteomes" id="UP000528457"/>
    </source>
</evidence>
<keyword evidence="1" id="KW-0812">Transmembrane</keyword>
<sequence length="84" mass="9351">MNKHFDIVGKTLIVLSSISAFMWVGGKEEDCYYTMGLFLQARLCDGYIEEQFKGAGYGALFFIALIFIVGCALIALARCNKNKL</sequence>
<proteinExistence type="predicted"/>
<evidence type="ECO:0000313" key="2">
    <source>
        <dbReference type="EMBL" id="MBB6523269.1"/>
    </source>
</evidence>
<dbReference type="EMBL" id="JACHHT010000003">
    <property type="protein sequence ID" value="MBB6523269.1"/>
    <property type="molecule type" value="Genomic_DNA"/>
</dbReference>
<comment type="caution">
    <text evidence="2">The sequence shown here is derived from an EMBL/GenBank/DDBJ whole genome shotgun (WGS) entry which is preliminary data.</text>
</comment>
<feature type="transmembrane region" description="Helical" evidence="1">
    <location>
        <begin position="55"/>
        <end position="77"/>
    </location>
</feature>
<gene>
    <name evidence="2" type="ORF">HNR48_003571</name>
</gene>
<accession>A0A7X0JVZ0</accession>
<dbReference type="Proteomes" id="UP000528457">
    <property type="component" value="Unassembled WGS sequence"/>
</dbReference>
<keyword evidence="3" id="KW-1185">Reference proteome</keyword>
<evidence type="ECO:0000256" key="1">
    <source>
        <dbReference type="SAM" id="Phobius"/>
    </source>
</evidence>
<keyword evidence="1" id="KW-1133">Transmembrane helix</keyword>
<dbReference type="AlphaFoldDB" id="A0A7X0JVZ0"/>
<dbReference type="InParanoid" id="A0A7X0JVZ0"/>
<feature type="transmembrane region" description="Helical" evidence="1">
    <location>
        <begin position="7"/>
        <end position="25"/>
    </location>
</feature>
<reference evidence="2 3" key="1">
    <citation type="submission" date="2020-08" db="EMBL/GenBank/DDBJ databases">
        <title>Genomic Encyclopedia of Type Strains, Phase IV (KMG-IV): sequencing the most valuable type-strain genomes for metagenomic binning, comparative biology and taxonomic classification.</title>
        <authorList>
            <person name="Goeker M."/>
        </authorList>
    </citation>
    <scope>NUCLEOTIDE SEQUENCE [LARGE SCALE GENOMIC DNA]</scope>
    <source>
        <strain evidence="2 3">DSM 22368</strain>
    </source>
</reference>
<dbReference type="RefSeq" id="WP_166843635.1">
    <property type="nucleotide sequence ID" value="NZ_JAAONY010000003.1"/>
</dbReference>
<name>A0A7X0JVZ0_9GAMM</name>